<feature type="domain" description="PKS/mFAS DH" evidence="11">
    <location>
        <begin position="901"/>
        <end position="1177"/>
    </location>
</feature>
<dbReference type="Pfam" id="PF08242">
    <property type="entry name" value="Methyltransf_12"/>
    <property type="match status" value="1"/>
</dbReference>
<dbReference type="PROSITE" id="PS00606">
    <property type="entry name" value="KS3_1"/>
    <property type="match status" value="1"/>
</dbReference>
<keyword evidence="4" id="KW-0521">NADP</keyword>
<dbReference type="InterPro" id="IPR013968">
    <property type="entry name" value="PKS_KR"/>
</dbReference>
<dbReference type="Pfam" id="PF08240">
    <property type="entry name" value="ADH_N"/>
    <property type="match status" value="1"/>
</dbReference>
<dbReference type="Gene3D" id="3.90.180.10">
    <property type="entry name" value="Medium-chain alcohol dehydrogenases, catalytic domain"/>
    <property type="match status" value="1"/>
</dbReference>
<dbReference type="SUPFAM" id="SSF47336">
    <property type="entry name" value="ACP-like"/>
    <property type="match status" value="1"/>
</dbReference>
<dbReference type="SUPFAM" id="SSF55048">
    <property type="entry name" value="Probable ACP-binding domain of malonyl-CoA ACP transacylase"/>
    <property type="match status" value="1"/>
</dbReference>
<dbReference type="InterPro" id="IPR020806">
    <property type="entry name" value="PKS_PP-bd"/>
</dbReference>
<dbReference type="InterPro" id="IPR016036">
    <property type="entry name" value="Malonyl_transacylase_ACP-bd"/>
</dbReference>
<dbReference type="EMBL" id="SMKU01000001">
    <property type="protein sequence ID" value="TDD98136.1"/>
    <property type="molecule type" value="Genomic_DNA"/>
</dbReference>
<dbReference type="GO" id="GO:0004312">
    <property type="term" value="F:fatty acid synthase activity"/>
    <property type="evidence" value="ECO:0007669"/>
    <property type="project" value="TreeGrafter"/>
</dbReference>
<gene>
    <name evidence="12" type="ORF">E1298_00260</name>
</gene>
<dbReference type="InterPro" id="IPR042104">
    <property type="entry name" value="PKS_dehydratase_sf"/>
</dbReference>
<evidence type="ECO:0000259" key="9">
    <source>
        <dbReference type="PROSITE" id="PS50075"/>
    </source>
</evidence>
<dbReference type="Pfam" id="PF00550">
    <property type="entry name" value="PP-binding"/>
    <property type="match status" value="1"/>
</dbReference>
<feature type="region of interest" description="C-terminal hotdog fold" evidence="7">
    <location>
        <begin position="1037"/>
        <end position="1177"/>
    </location>
</feature>
<dbReference type="Pfam" id="PF08659">
    <property type="entry name" value="KR"/>
    <property type="match status" value="1"/>
</dbReference>
<comment type="caution">
    <text evidence="12">The sequence shown here is derived from an EMBL/GenBank/DDBJ whole genome shotgun (WGS) entry which is preliminary data.</text>
</comment>
<dbReference type="Gene3D" id="3.40.50.720">
    <property type="entry name" value="NAD(P)-binding Rossmann-like Domain"/>
    <property type="match status" value="3"/>
</dbReference>
<dbReference type="InterPro" id="IPR014030">
    <property type="entry name" value="Ketoacyl_synth_N"/>
</dbReference>
<dbReference type="InterPro" id="IPR013149">
    <property type="entry name" value="ADH-like_C"/>
</dbReference>
<dbReference type="PROSITE" id="PS52004">
    <property type="entry name" value="KS3_2"/>
    <property type="match status" value="1"/>
</dbReference>
<dbReference type="InterPro" id="IPR049552">
    <property type="entry name" value="PKS_DH_N"/>
</dbReference>
<keyword evidence="6" id="KW-0012">Acyltransferase</keyword>
<feature type="active site" description="Proton acceptor; for dehydratase activity" evidence="7">
    <location>
        <position position="933"/>
    </location>
</feature>
<dbReference type="Gene3D" id="3.30.70.3290">
    <property type="match status" value="1"/>
</dbReference>
<dbReference type="Pfam" id="PF00698">
    <property type="entry name" value="Acyl_transf_1"/>
    <property type="match status" value="1"/>
</dbReference>
<dbReference type="Pfam" id="PF14765">
    <property type="entry name" value="PS-DH"/>
    <property type="match status" value="1"/>
</dbReference>
<dbReference type="Gene3D" id="3.40.50.150">
    <property type="entry name" value="Vaccinia Virus protein VP39"/>
    <property type="match status" value="1"/>
</dbReference>
<dbReference type="InterPro" id="IPR036291">
    <property type="entry name" value="NAD(P)-bd_dom_sf"/>
</dbReference>
<evidence type="ECO:0000256" key="1">
    <source>
        <dbReference type="ARBA" id="ARBA00022450"/>
    </source>
</evidence>
<dbReference type="InterPro" id="IPR020807">
    <property type="entry name" value="PKS_DH"/>
</dbReference>
<dbReference type="RefSeq" id="WP_131888657.1">
    <property type="nucleotide sequence ID" value="NZ_SMKU01000001.1"/>
</dbReference>
<evidence type="ECO:0000256" key="3">
    <source>
        <dbReference type="ARBA" id="ARBA00022679"/>
    </source>
</evidence>
<dbReference type="OrthoDB" id="4537517at2"/>
<dbReference type="InterPro" id="IPR014043">
    <property type="entry name" value="Acyl_transferase_dom"/>
</dbReference>
<dbReference type="Pfam" id="PF00107">
    <property type="entry name" value="ADH_zinc_N"/>
    <property type="match status" value="1"/>
</dbReference>
<dbReference type="Proteomes" id="UP000294513">
    <property type="component" value="Unassembled WGS sequence"/>
</dbReference>
<dbReference type="InterPro" id="IPR018201">
    <property type="entry name" value="Ketoacyl_synth_AS"/>
</dbReference>
<evidence type="ECO:0000259" key="11">
    <source>
        <dbReference type="PROSITE" id="PS52019"/>
    </source>
</evidence>
<dbReference type="InterPro" id="IPR049900">
    <property type="entry name" value="PKS_mFAS_DH"/>
</dbReference>
<dbReference type="SMART" id="SM00826">
    <property type="entry name" value="PKS_DH"/>
    <property type="match status" value="1"/>
</dbReference>
<dbReference type="SMART" id="SM00827">
    <property type="entry name" value="PKS_AT"/>
    <property type="match status" value="1"/>
</dbReference>
<dbReference type="InterPro" id="IPR016039">
    <property type="entry name" value="Thiolase-like"/>
</dbReference>
<accession>A0A4R5CGI6</accession>
<keyword evidence="3" id="KW-0808">Transferase</keyword>
<sequence length="2473" mass="262118">MAAGRVQAPDGIAIIGAGLRLPGGITSLGELWTALEGGRDLVGEVPADRFDADRVYDPRRRPGKTHTKAGGFLTGIDSFDAAYFGISPKEAARLDPRQRLLLECAVEALDDAAIDPRTLAGADTAVVTGACFQDYYTLQSLRRETANAYTMVGSSSNNTANRVSHFLDVRGPSFAVDTACSSSLIALHQACEILRAGRSQMALVGAVNIMLDPFGFVGFSAASMLSPTGRCRPFSGKADGYVRAEAAGMVILKPLAAALEHGDRVHGVLLATEANSDGRTVGLSLPNARAQTELLERVYRTAGVAPREVSYVEAHGTGTQAGDPIECTALGEVLGRDRAEPLPIGSVKSNLGHSEAASGLAGLFKALLVLRERRIPSTLHAEPVNDEIDFPGLGLEPVPVAKALATGERLIVGVNSFGFGGANGHAVVASPPDISGTSQPRPEADPARLPLVVSARTEEALSAAAARWSEFLDTSDPGGFYDVAHTARRRGSRHPLRCAVLAEHPSEAAAKLRALAAGDPASGAARGAAVSRGRLGFVFSGNGSQWPGMGAALLAEDAAFRAEVTALDEILTPMLGWSVIEELSTADHRKATSTKYAQPLLFALQGSLVAALAARGVHPSAVAGHSVGEVAAAYCAGALDRVSACKVIVERSAAQERTAGAGRMAAAGLGRDDAESLLAEAGCAGRVVVAAVNGARDVTLAGEAAPLESVGLRLDDQGIAFRDLGLNYAFHSPVMDPLHRPLLDALADLAPADTRTPLVSTVTGATQPGRTLDGDHWWRNLRDPVQFAAAVGTLTEAEGCDVLIEIGPHPVLNGYLRRCTIGRDEQAAVIPTLSRSGAGTATLDTALARVLAAGGRVDWSPHLPRRGKVVSLPAYPWQKEHHWNGSPDWWNADGDGPPAEHPAHPLLGRRRRSPDPSWVQTISLATHAWLADHRVGQVAVMPAAAYLDMALSAGRSVHGGPAEVVRLSIERTLPLPFDAPEPDVRLHTSLSDGGVFQVSSQRGVEAEWSGHVRGRVRKLAGDPPPGLDLEAISARCPKAVTADDHYAHCAAAGLPYGPAFRPLTGLRVGTDEVLARYTSAAPGRTAEADPAAVDGGLQAALSLLLEFGEGTIPYLPVSVDAVRCWRTVPSEGTAHVRRVGGAPGEVMVDVVMTDPAGTVTLEMSGFRLRRFAGARPADVTMVTEVLRAAPLPGTSPDAGDLPSPAETFAAAADTIAELQDRFAETRHFHAHHRLLEMMAHFTVRAVRDIVPGHDGFEIADLIEAGVRAEHTRLLRMLFRLAVRYRLLAEDAGRWLITGRPEPEEIFQAIALEHPGHGVELQLFGVAGRHLGGVLLGRDDPLDLFFADSDLAAQHYDHEPLVSFQNGVCAELLRQIVKCLQRNRPLRILEVGAGTGGTTAAALPVLPAERTRYTYTDISSAFFQRAKNRFASYGFLDYRTLDLEADLAEQGFSPGSFDLVIAANVLHATDDLRSSLRNIAELLADNGRLLAVEVHDEFYSGPTFGLLDSYWPGDPDLRPEGPMLSREGWVEILDECGFTATAQTEELDAPHQSISTILTSRAPRAPRDRQAGAGPGSVHVAALTGGGLDDFSRRLVGELAARDRRVEGDWDANADPMTWRSVLADARTSDVVLVAAGDEETSAEKETEGAVRAIAALRAAASAASGIETEMAARLWVVCGTQAGIGRHPAALPGARAALWGAARTLATEAPGLDVRRVMLTGAGEDPDALAGRLADELESRTDEDEVTLTAGGRFVSRACPVTPPHVSSMDVPSFALRIDEPGLHYRLRWLPVEIPEPEPDEIVVRVGAAALNYRDVLTALDLIPMTFDRRRPERVHAGLDCAGTVVAVGSSVGHLSVGDRVAGVATSGFGSHAPMSADLAFRIPDGMTCAEAATLPVAFATVQESLHHRAGLRAEETVLVHSGAGGVGLAVLQYARRIGARVIATAGTPAKRDLLRLLGVRDVLDSRSLDFAGQVLDLTGGQGVDVVVNSLAGEGLVRSLEILKPYGRFVELGKRDLLSDSALPMAPFLHNLTFIGVDVMDRFVRGSKEDACALMSFADQIGSATYRPLLHRTYSAARIHEAFEQMRHSRHTGKIVVTFDEPVGVEVPMSPPPLDPEATYLITGGLGGLGAATAGRLAERGARHLRLLGRRGAATPEASELLDHLRRSGVEAVADAVDVADAEALRELFAEVHASGRRLAGVVHAAMVLEDARLDELDDRQVRRALAAKMRGGLLLDELTRDPGLDFFVVYSSFMALIGNQRQAPYVAANMALESMVLARREAGLPGLALQWGTIGDVGVTRRLDLVEKLDAAGLAPLSSREALAELDPLLGKVDHPVLTVARVDWNRLAQMTGSISKPRLAGLLPAQAHAQAEGEVRRALAAGEQEPLTIVETALADLLAQVLLTTPDRLDRTRPLDQLGMDSLMGAEFGNLIQDQLNCRLPVVELLGAANLSALAQRILPLMRPTAETGTA</sequence>
<dbReference type="InterPro" id="IPR016035">
    <property type="entry name" value="Acyl_Trfase/lysoPLipase"/>
</dbReference>
<dbReference type="InterPro" id="IPR032821">
    <property type="entry name" value="PKS_assoc"/>
</dbReference>
<dbReference type="PANTHER" id="PTHR43775:SF37">
    <property type="entry name" value="SI:DKEY-61P9.11"/>
    <property type="match status" value="1"/>
</dbReference>
<dbReference type="SMART" id="SM00829">
    <property type="entry name" value="PKS_ER"/>
    <property type="match status" value="1"/>
</dbReference>
<organism evidence="12 13">
    <name type="scientific">Actinomadura rubrisoli</name>
    <dbReference type="NCBI Taxonomy" id="2530368"/>
    <lineage>
        <taxon>Bacteria</taxon>
        <taxon>Bacillati</taxon>
        <taxon>Actinomycetota</taxon>
        <taxon>Actinomycetes</taxon>
        <taxon>Streptosporangiales</taxon>
        <taxon>Thermomonosporaceae</taxon>
        <taxon>Actinomadura</taxon>
    </lineage>
</organism>
<dbReference type="Gene3D" id="3.10.129.110">
    <property type="entry name" value="Polyketide synthase dehydratase"/>
    <property type="match status" value="1"/>
</dbReference>
<dbReference type="InterPro" id="IPR057326">
    <property type="entry name" value="KR_dom"/>
</dbReference>
<dbReference type="SMART" id="SM00825">
    <property type="entry name" value="PKS_KS"/>
    <property type="match status" value="1"/>
</dbReference>
<dbReference type="Gene3D" id="3.40.47.10">
    <property type="match status" value="1"/>
</dbReference>
<dbReference type="InterPro" id="IPR011032">
    <property type="entry name" value="GroES-like_sf"/>
</dbReference>
<proteinExistence type="predicted"/>
<dbReference type="Gene3D" id="1.10.1200.10">
    <property type="entry name" value="ACP-like"/>
    <property type="match status" value="1"/>
</dbReference>
<evidence type="ECO:0000256" key="5">
    <source>
        <dbReference type="ARBA" id="ARBA00023268"/>
    </source>
</evidence>
<evidence type="ECO:0000256" key="6">
    <source>
        <dbReference type="ARBA" id="ARBA00023315"/>
    </source>
</evidence>
<keyword evidence="1" id="KW-0596">Phosphopantetheine</keyword>
<dbReference type="InterPro" id="IPR029063">
    <property type="entry name" value="SAM-dependent_MTases_sf"/>
</dbReference>
<dbReference type="Pfam" id="PF21089">
    <property type="entry name" value="PKS_DH_N"/>
    <property type="match status" value="1"/>
</dbReference>
<dbReference type="SUPFAM" id="SSF50129">
    <property type="entry name" value="GroES-like"/>
    <property type="match status" value="1"/>
</dbReference>
<dbReference type="InterPro" id="IPR049551">
    <property type="entry name" value="PKS_DH_C"/>
</dbReference>
<dbReference type="InterPro" id="IPR013217">
    <property type="entry name" value="Methyltransf_12"/>
</dbReference>
<dbReference type="InterPro" id="IPR013154">
    <property type="entry name" value="ADH-like_N"/>
</dbReference>
<dbReference type="GO" id="GO:0004315">
    <property type="term" value="F:3-oxoacyl-[acyl-carrier-protein] synthase activity"/>
    <property type="evidence" value="ECO:0007669"/>
    <property type="project" value="InterPro"/>
</dbReference>
<dbReference type="SMART" id="SM00823">
    <property type="entry name" value="PKS_PP"/>
    <property type="match status" value="1"/>
</dbReference>
<dbReference type="SUPFAM" id="SSF52151">
    <property type="entry name" value="FabD/lysophospholipase-like"/>
    <property type="match status" value="1"/>
</dbReference>
<feature type="region of interest" description="N-terminal hotdog fold" evidence="7">
    <location>
        <begin position="901"/>
        <end position="1023"/>
    </location>
</feature>
<protein>
    <submittedName>
        <fullName evidence="12">SDR family NAD(P)-dependent oxidoreductase</fullName>
    </submittedName>
</protein>
<keyword evidence="2" id="KW-0597">Phosphoprotein</keyword>
<dbReference type="InterPro" id="IPR020843">
    <property type="entry name" value="ER"/>
</dbReference>
<evidence type="ECO:0000256" key="8">
    <source>
        <dbReference type="SAM" id="MobiDB-lite"/>
    </source>
</evidence>
<dbReference type="InterPro" id="IPR009081">
    <property type="entry name" value="PP-bd_ACP"/>
</dbReference>
<dbReference type="GO" id="GO:0006633">
    <property type="term" value="P:fatty acid biosynthetic process"/>
    <property type="evidence" value="ECO:0007669"/>
    <property type="project" value="InterPro"/>
</dbReference>
<dbReference type="InterPro" id="IPR014031">
    <property type="entry name" value="Ketoacyl_synth_C"/>
</dbReference>
<dbReference type="Pfam" id="PF02801">
    <property type="entry name" value="Ketoacyl-synt_C"/>
    <property type="match status" value="1"/>
</dbReference>
<dbReference type="InterPro" id="IPR036736">
    <property type="entry name" value="ACP-like_sf"/>
</dbReference>
<evidence type="ECO:0000313" key="13">
    <source>
        <dbReference type="Proteomes" id="UP000294513"/>
    </source>
</evidence>
<dbReference type="Pfam" id="PF00109">
    <property type="entry name" value="ketoacyl-synt"/>
    <property type="match status" value="1"/>
</dbReference>
<dbReference type="GO" id="GO:0016491">
    <property type="term" value="F:oxidoreductase activity"/>
    <property type="evidence" value="ECO:0007669"/>
    <property type="project" value="InterPro"/>
</dbReference>
<evidence type="ECO:0000256" key="2">
    <source>
        <dbReference type="ARBA" id="ARBA00022553"/>
    </source>
</evidence>
<dbReference type="InterPro" id="IPR020841">
    <property type="entry name" value="PKS_Beta-ketoAc_synthase_dom"/>
</dbReference>
<dbReference type="SMART" id="SM00822">
    <property type="entry name" value="PKS_KR"/>
    <property type="match status" value="1"/>
</dbReference>
<dbReference type="FunFam" id="3.40.50.720:FF:000209">
    <property type="entry name" value="Polyketide synthase Pks12"/>
    <property type="match status" value="1"/>
</dbReference>
<evidence type="ECO:0000256" key="4">
    <source>
        <dbReference type="ARBA" id="ARBA00022857"/>
    </source>
</evidence>
<dbReference type="SUPFAM" id="SSF51735">
    <property type="entry name" value="NAD(P)-binding Rossmann-fold domains"/>
    <property type="match status" value="3"/>
</dbReference>
<feature type="active site" description="Proton donor; for dehydratase activity" evidence="7">
    <location>
        <position position="1094"/>
    </location>
</feature>
<dbReference type="PROSITE" id="PS50075">
    <property type="entry name" value="CARRIER"/>
    <property type="match status" value="1"/>
</dbReference>
<dbReference type="InterPro" id="IPR001227">
    <property type="entry name" value="Ac_transferase_dom_sf"/>
</dbReference>
<dbReference type="CDD" id="cd05195">
    <property type="entry name" value="enoyl_red"/>
    <property type="match status" value="1"/>
</dbReference>
<dbReference type="GO" id="GO:0031177">
    <property type="term" value="F:phosphopantetheine binding"/>
    <property type="evidence" value="ECO:0007669"/>
    <property type="project" value="InterPro"/>
</dbReference>
<dbReference type="CDD" id="cd00833">
    <property type="entry name" value="PKS"/>
    <property type="match status" value="1"/>
</dbReference>
<dbReference type="InterPro" id="IPR050091">
    <property type="entry name" value="PKS_NRPS_Biosynth_Enz"/>
</dbReference>
<dbReference type="SUPFAM" id="SSF53335">
    <property type="entry name" value="S-adenosyl-L-methionine-dependent methyltransferases"/>
    <property type="match status" value="1"/>
</dbReference>
<keyword evidence="5" id="KW-0511">Multifunctional enzyme</keyword>
<dbReference type="SUPFAM" id="SSF53901">
    <property type="entry name" value="Thiolase-like"/>
    <property type="match status" value="1"/>
</dbReference>
<keyword evidence="13" id="KW-1185">Reference proteome</keyword>
<reference evidence="12 13" key="1">
    <citation type="submission" date="2019-03" db="EMBL/GenBank/DDBJ databases">
        <title>Draft genome sequences of novel Actinobacteria.</title>
        <authorList>
            <person name="Sahin N."/>
            <person name="Ay H."/>
            <person name="Saygin H."/>
        </authorList>
    </citation>
    <scope>NUCLEOTIDE SEQUENCE [LARGE SCALE GENOMIC DNA]</scope>
    <source>
        <strain evidence="12 13">H3C3</strain>
    </source>
</reference>
<feature type="region of interest" description="Disordered" evidence="8">
    <location>
        <begin position="893"/>
        <end position="912"/>
    </location>
</feature>
<dbReference type="Gene3D" id="3.40.366.10">
    <property type="entry name" value="Malonyl-Coenzyme A Acyl Carrier Protein, domain 2"/>
    <property type="match status" value="1"/>
</dbReference>
<feature type="domain" description="Ketosynthase family 3 (KS3)" evidence="10">
    <location>
        <begin position="9"/>
        <end position="430"/>
    </location>
</feature>
<name>A0A4R5CGI6_9ACTN</name>
<evidence type="ECO:0000259" key="10">
    <source>
        <dbReference type="PROSITE" id="PS52004"/>
    </source>
</evidence>
<evidence type="ECO:0000313" key="12">
    <source>
        <dbReference type="EMBL" id="TDD98136.1"/>
    </source>
</evidence>
<feature type="domain" description="Carrier" evidence="9">
    <location>
        <begin position="2387"/>
        <end position="2464"/>
    </location>
</feature>
<dbReference type="PANTHER" id="PTHR43775">
    <property type="entry name" value="FATTY ACID SYNTHASE"/>
    <property type="match status" value="1"/>
</dbReference>
<dbReference type="Pfam" id="PF16197">
    <property type="entry name" value="KAsynt_C_assoc"/>
    <property type="match status" value="1"/>
</dbReference>
<evidence type="ECO:0000256" key="7">
    <source>
        <dbReference type="PROSITE-ProRule" id="PRU01363"/>
    </source>
</evidence>
<dbReference type="PROSITE" id="PS52019">
    <property type="entry name" value="PKS_MFAS_DH"/>
    <property type="match status" value="1"/>
</dbReference>